<evidence type="ECO:0000256" key="1">
    <source>
        <dbReference type="ARBA" id="ARBA00001953"/>
    </source>
</evidence>
<keyword evidence="6" id="KW-0092">Biotin</keyword>
<sequence length="664" mass="71248">MFKKILIANRGEIACRVMETAKGLGIRTVAVFSDADANAKHVAMADEAYHIGPAPVSESYLKIDKLIDVCRRSGAEAVHPGYGFLSENPDFVDALEAAGITFIGPSAAAIRAMGLKDAAKALMEKAGVPVVPGYHRDTQDPGFLQIQAGKIGYPVLIKARAGGGGKGMRRVDRPEDFMSALKSAQREGEASFGDGRVLIEKYLTKPRHIEIQVFGDNHGNVVHLFERDCSLQRRHQKVIEEAPAPDMPEEMRAAMGEAAVKAAKAIGYSGAGTIEFIADVSEGLRADRFYFMEMNTRLQVEHPVTEMITGEDLVEWQLRVAAGAPLPKTQDELSFSGWAFEARLYAEDAAKGFLPAIGTLTHLNLPEAQARIDSGVRAGDEISPFYDPMIAKIIVHGATREAALGKLLASLEATEVAGCVTNASFLAALCRNAGFAKGDVDTGLIDRDLDTLIAEPPTPEDAIALAAMAALGLTRPQTGSDPFDRLAGWRIWSASRQFALLEIEGERQDIEVHALGDMRFSVHLASAPQDYKLVSIDGARITFDRNGLRKSGVVTPDVGGLAVFLDGRAFRIGCPDPLSADEDSAEAGDQIIAPMPGLVKEMNAQPGETVTKDQPLVILEAMKMEHTLKAPRDGVIGEVFAQAGEQVLDGTILLALEAENETSA</sequence>
<dbReference type="FunFam" id="3.30.470.20:FF:000028">
    <property type="entry name" value="Methylcrotonoyl-CoA carboxylase subunit alpha, mitochondrial"/>
    <property type="match status" value="1"/>
</dbReference>
<dbReference type="FunFam" id="2.40.50.100:FF:000003">
    <property type="entry name" value="Acetyl-CoA carboxylase biotin carboxyl carrier protein"/>
    <property type="match status" value="1"/>
</dbReference>
<dbReference type="InterPro" id="IPR005481">
    <property type="entry name" value="BC-like_N"/>
</dbReference>
<evidence type="ECO:0000256" key="3">
    <source>
        <dbReference type="ARBA" id="ARBA00022741"/>
    </source>
</evidence>
<dbReference type="CDD" id="cd06850">
    <property type="entry name" value="biotinyl_domain"/>
    <property type="match status" value="1"/>
</dbReference>
<dbReference type="InterPro" id="IPR011053">
    <property type="entry name" value="Single_hybrid_motif"/>
</dbReference>
<gene>
    <name evidence="11" type="primary">mccB</name>
    <name evidence="11" type="ORF">GCM10011316_37050</name>
</gene>
<keyword evidence="4 7" id="KW-0067">ATP-binding</keyword>
<proteinExistence type="predicted"/>
<dbReference type="InterPro" id="IPR000089">
    <property type="entry name" value="Biotin_lipoyl"/>
</dbReference>
<dbReference type="Gene3D" id="3.30.700.40">
    <property type="match status" value="1"/>
</dbReference>
<dbReference type="PROSITE" id="PS50979">
    <property type="entry name" value="BC"/>
    <property type="match status" value="1"/>
</dbReference>
<dbReference type="Pfam" id="PF02785">
    <property type="entry name" value="Biotin_carb_C"/>
    <property type="match status" value="1"/>
</dbReference>
<evidence type="ECO:0000259" key="8">
    <source>
        <dbReference type="PROSITE" id="PS50968"/>
    </source>
</evidence>
<keyword evidence="12" id="KW-1185">Reference proteome</keyword>
<dbReference type="AlphaFoldDB" id="A0A916TNX8"/>
<comment type="cofactor">
    <cofactor evidence="1">
        <name>biotin</name>
        <dbReference type="ChEBI" id="CHEBI:57586"/>
    </cofactor>
</comment>
<evidence type="ECO:0000256" key="6">
    <source>
        <dbReference type="ARBA" id="ARBA00023267"/>
    </source>
</evidence>
<accession>A0A916TNX8</accession>
<dbReference type="PANTHER" id="PTHR18866:SF33">
    <property type="entry name" value="METHYLCROTONOYL-COA CARBOXYLASE SUBUNIT ALPHA, MITOCHONDRIAL-RELATED"/>
    <property type="match status" value="1"/>
</dbReference>
<dbReference type="PROSITE" id="PS00867">
    <property type="entry name" value="CPSASE_2"/>
    <property type="match status" value="1"/>
</dbReference>
<dbReference type="Pfam" id="PF02786">
    <property type="entry name" value="CPSase_L_D2"/>
    <property type="match status" value="1"/>
</dbReference>
<feature type="domain" description="Biotin carboxylation" evidence="10">
    <location>
        <begin position="1"/>
        <end position="450"/>
    </location>
</feature>
<dbReference type="SUPFAM" id="SSF52440">
    <property type="entry name" value="PreATP-grasp domain"/>
    <property type="match status" value="1"/>
</dbReference>
<keyword evidence="2" id="KW-0436">Ligase</keyword>
<dbReference type="Gene3D" id="2.40.50.100">
    <property type="match status" value="1"/>
</dbReference>
<dbReference type="FunFam" id="3.30.1490.20:FF:000003">
    <property type="entry name" value="acetyl-CoA carboxylase isoform X1"/>
    <property type="match status" value="1"/>
</dbReference>
<evidence type="ECO:0000259" key="9">
    <source>
        <dbReference type="PROSITE" id="PS50975"/>
    </source>
</evidence>
<dbReference type="InterPro" id="IPR050856">
    <property type="entry name" value="Biotin_carboxylase_complex"/>
</dbReference>
<dbReference type="PROSITE" id="PS00188">
    <property type="entry name" value="BIOTIN"/>
    <property type="match status" value="1"/>
</dbReference>
<comment type="caution">
    <text evidence="11">The sequence shown here is derived from an EMBL/GenBank/DDBJ whole genome shotgun (WGS) entry which is preliminary data.</text>
</comment>
<evidence type="ECO:0000256" key="5">
    <source>
        <dbReference type="ARBA" id="ARBA00022946"/>
    </source>
</evidence>
<feature type="domain" description="Lipoyl-binding" evidence="8">
    <location>
        <begin position="579"/>
        <end position="657"/>
    </location>
</feature>
<organism evidence="11 12">
    <name type="scientific">Roseibium aquae</name>
    <dbReference type="NCBI Taxonomy" id="1323746"/>
    <lineage>
        <taxon>Bacteria</taxon>
        <taxon>Pseudomonadati</taxon>
        <taxon>Pseudomonadota</taxon>
        <taxon>Alphaproteobacteria</taxon>
        <taxon>Hyphomicrobiales</taxon>
        <taxon>Stappiaceae</taxon>
        <taxon>Roseibium</taxon>
    </lineage>
</organism>
<dbReference type="Proteomes" id="UP000605148">
    <property type="component" value="Unassembled WGS sequence"/>
</dbReference>
<dbReference type="PROSITE" id="PS50968">
    <property type="entry name" value="BIOTINYL_LIPOYL"/>
    <property type="match status" value="1"/>
</dbReference>
<protein>
    <submittedName>
        <fullName evidence="11">3-methylcrotonyl-CoA carboxylase subunit alpha</fullName>
    </submittedName>
</protein>
<dbReference type="InterPro" id="IPR011761">
    <property type="entry name" value="ATP-grasp"/>
</dbReference>
<dbReference type="SUPFAM" id="SSF56059">
    <property type="entry name" value="Glutathione synthetase ATP-binding domain-like"/>
    <property type="match status" value="1"/>
</dbReference>
<keyword evidence="5" id="KW-0809">Transit peptide</keyword>
<dbReference type="FunFam" id="3.40.50.20:FF:000010">
    <property type="entry name" value="Propionyl-CoA carboxylase subunit alpha"/>
    <property type="match status" value="1"/>
</dbReference>
<evidence type="ECO:0000256" key="2">
    <source>
        <dbReference type="ARBA" id="ARBA00022598"/>
    </source>
</evidence>
<evidence type="ECO:0000313" key="11">
    <source>
        <dbReference type="EMBL" id="GGB61665.1"/>
    </source>
</evidence>
<dbReference type="InterPro" id="IPR005482">
    <property type="entry name" value="Biotin_COase_C"/>
</dbReference>
<dbReference type="Pfam" id="PF00289">
    <property type="entry name" value="Biotin_carb_N"/>
    <property type="match status" value="1"/>
</dbReference>
<dbReference type="GO" id="GO:0046872">
    <property type="term" value="F:metal ion binding"/>
    <property type="evidence" value="ECO:0007669"/>
    <property type="project" value="InterPro"/>
</dbReference>
<reference evidence="11" key="1">
    <citation type="journal article" date="2014" name="Int. J. Syst. Evol. Microbiol.">
        <title>Complete genome sequence of Corynebacterium casei LMG S-19264T (=DSM 44701T), isolated from a smear-ripened cheese.</title>
        <authorList>
            <consortium name="US DOE Joint Genome Institute (JGI-PGF)"/>
            <person name="Walter F."/>
            <person name="Albersmeier A."/>
            <person name="Kalinowski J."/>
            <person name="Ruckert C."/>
        </authorList>
    </citation>
    <scope>NUCLEOTIDE SEQUENCE</scope>
    <source>
        <strain evidence="11">CGMCC 1.12426</strain>
    </source>
</reference>
<dbReference type="EMBL" id="BMFA01000015">
    <property type="protein sequence ID" value="GGB61665.1"/>
    <property type="molecule type" value="Genomic_DNA"/>
</dbReference>
<reference evidence="11" key="2">
    <citation type="submission" date="2020-09" db="EMBL/GenBank/DDBJ databases">
        <authorList>
            <person name="Sun Q."/>
            <person name="Zhou Y."/>
        </authorList>
    </citation>
    <scope>NUCLEOTIDE SEQUENCE</scope>
    <source>
        <strain evidence="11">CGMCC 1.12426</strain>
    </source>
</reference>
<dbReference type="Pfam" id="PF21139">
    <property type="entry name" value="BT_MCC_alpha"/>
    <property type="match status" value="1"/>
</dbReference>
<keyword evidence="3 7" id="KW-0547">Nucleotide-binding</keyword>
<evidence type="ECO:0000313" key="12">
    <source>
        <dbReference type="Proteomes" id="UP000605148"/>
    </source>
</evidence>
<evidence type="ECO:0000256" key="4">
    <source>
        <dbReference type="ARBA" id="ARBA00022840"/>
    </source>
</evidence>
<evidence type="ECO:0000259" key="10">
    <source>
        <dbReference type="PROSITE" id="PS50979"/>
    </source>
</evidence>
<dbReference type="GO" id="GO:0016874">
    <property type="term" value="F:ligase activity"/>
    <property type="evidence" value="ECO:0007669"/>
    <property type="project" value="UniProtKB-KW"/>
</dbReference>
<feature type="domain" description="ATP-grasp" evidence="9">
    <location>
        <begin position="120"/>
        <end position="322"/>
    </location>
</feature>
<dbReference type="InterPro" id="IPR011764">
    <property type="entry name" value="Biotin_carboxylation_dom"/>
</dbReference>
<dbReference type="SMART" id="SM00878">
    <property type="entry name" value="Biotin_carb_C"/>
    <property type="match status" value="1"/>
</dbReference>
<dbReference type="InterPro" id="IPR005479">
    <property type="entry name" value="CPAse_ATP-bd"/>
</dbReference>
<dbReference type="OrthoDB" id="9763189at2"/>
<name>A0A916TNX8_9HYPH</name>
<dbReference type="PROSITE" id="PS50975">
    <property type="entry name" value="ATP_GRASP"/>
    <property type="match status" value="1"/>
</dbReference>
<dbReference type="SUPFAM" id="SSF51230">
    <property type="entry name" value="Single hybrid motif"/>
    <property type="match status" value="1"/>
</dbReference>
<dbReference type="InterPro" id="IPR016185">
    <property type="entry name" value="PreATP-grasp_dom_sf"/>
</dbReference>
<dbReference type="RefSeq" id="WP_150497638.1">
    <property type="nucleotide sequence ID" value="NZ_BMFA01000015.1"/>
</dbReference>
<dbReference type="Gene3D" id="3.30.470.20">
    <property type="entry name" value="ATP-grasp fold, B domain"/>
    <property type="match status" value="1"/>
</dbReference>
<dbReference type="InterPro" id="IPR048429">
    <property type="entry name" value="MCC_alpha_BT"/>
</dbReference>
<dbReference type="PANTHER" id="PTHR18866">
    <property type="entry name" value="CARBOXYLASE:PYRUVATE/ACETYL-COA/PROPIONYL-COA CARBOXYLASE"/>
    <property type="match status" value="1"/>
</dbReference>
<dbReference type="SUPFAM" id="SSF51246">
    <property type="entry name" value="Rudiment single hybrid motif"/>
    <property type="match status" value="1"/>
</dbReference>
<dbReference type="InterPro" id="IPR011054">
    <property type="entry name" value="Rudment_hybrid_motif"/>
</dbReference>
<dbReference type="GO" id="GO:0005524">
    <property type="term" value="F:ATP binding"/>
    <property type="evidence" value="ECO:0007669"/>
    <property type="project" value="UniProtKB-UniRule"/>
</dbReference>
<evidence type="ECO:0000256" key="7">
    <source>
        <dbReference type="PROSITE-ProRule" id="PRU00409"/>
    </source>
</evidence>
<dbReference type="Pfam" id="PF00364">
    <property type="entry name" value="Biotin_lipoyl"/>
    <property type="match status" value="1"/>
</dbReference>
<dbReference type="InterPro" id="IPR001882">
    <property type="entry name" value="Biotin_BS"/>
</dbReference>